<dbReference type="AlphaFoldDB" id="A0A1G5BW03"/>
<dbReference type="PANTHER" id="PTHR15337">
    <property type="entry name" value="ANTERIOR GRADIENT PROTEIN-RELATED"/>
    <property type="match status" value="1"/>
</dbReference>
<evidence type="ECO:0000256" key="1">
    <source>
        <dbReference type="ARBA" id="ARBA00022729"/>
    </source>
</evidence>
<keyword evidence="1 2" id="KW-0732">Signal</keyword>
<dbReference type="PROSITE" id="PS51352">
    <property type="entry name" value="THIOREDOXIN_2"/>
    <property type="match status" value="1"/>
</dbReference>
<dbReference type="SUPFAM" id="SSF52833">
    <property type="entry name" value="Thioredoxin-like"/>
    <property type="match status" value="1"/>
</dbReference>
<reference evidence="4 5" key="1">
    <citation type="submission" date="2016-10" db="EMBL/GenBank/DDBJ databases">
        <authorList>
            <person name="de Groot N.N."/>
        </authorList>
    </citation>
    <scope>NUCLEOTIDE SEQUENCE [LARGE SCALE GENOMIC DNA]</scope>
    <source>
        <strain evidence="4 5">AA1</strain>
    </source>
</reference>
<dbReference type="STRING" id="419481.SAMN05216233_102218"/>
<accession>A0A1G5BW03</accession>
<evidence type="ECO:0000313" key="4">
    <source>
        <dbReference type="EMBL" id="SCX94130.1"/>
    </source>
</evidence>
<dbReference type="PANTHER" id="PTHR15337:SF11">
    <property type="entry name" value="THIOREDOXIN DOMAIN-CONTAINING PROTEIN"/>
    <property type="match status" value="1"/>
</dbReference>
<evidence type="ECO:0000259" key="3">
    <source>
        <dbReference type="PROSITE" id="PS51352"/>
    </source>
</evidence>
<sequence length="145" mass="16417">MRNALISFAAALVCLLITSTSAFALDNAPGGIQWKSYQEGVELAASSGRKIYVNFHAAWCKYCTLMADTTFQSKKVIAYLNENFVPVRVDADREKELARKYRVRGLPYSLFLDENGTQISFMNGYLDADTFLQRLQFMAKEGYKQ</sequence>
<evidence type="ECO:0000256" key="2">
    <source>
        <dbReference type="SAM" id="SignalP"/>
    </source>
</evidence>
<dbReference type="RefSeq" id="WP_175469487.1">
    <property type="nucleotide sequence ID" value="NZ_FMUX01000002.1"/>
</dbReference>
<dbReference type="Proteomes" id="UP000198870">
    <property type="component" value="Unassembled WGS sequence"/>
</dbReference>
<gene>
    <name evidence="4" type="ORF">SAMN05216233_102218</name>
</gene>
<feature type="signal peptide" evidence="2">
    <location>
        <begin position="1"/>
        <end position="24"/>
    </location>
</feature>
<dbReference type="InterPro" id="IPR051099">
    <property type="entry name" value="AGR/TXD"/>
</dbReference>
<protein>
    <recommendedName>
        <fullName evidence="3">Thioredoxin domain-containing protein</fullName>
    </recommendedName>
</protein>
<dbReference type="InterPro" id="IPR036249">
    <property type="entry name" value="Thioredoxin-like_sf"/>
</dbReference>
<keyword evidence="5" id="KW-1185">Reference proteome</keyword>
<feature type="chain" id="PRO_5011500195" description="Thioredoxin domain-containing protein" evidence="2">
    <location>
        <begin position="25"/>
        <end position="145"/>
    </location>
</feature>
<name>A0A1G5BW03_9BACT</name>
<organism evidence="4 5">
    <name type="scientific">Desulfoluna spongiiphila</name>
    <dbReference type="NCBI Taxonomy" id="419481"/>
    <lineage>
        <taxon>Bacteria</taxon>
        <taxon>Pseudomonadati</taxon>
        <taxon>Thermodesulfobacteriota</taxon>
        <taxon>Desulfobacteria</taxon>
        <taxon>Desulfobacterales</taxon>
        <taxon>Desulfolunaceae</taxon>
        <taxon>Desulfoluna</taxon>
    </lineage>
</organism>
<feature type="domain" description="Thioredoxin" evidence="3">
    <location>
        <begin position="14"/>
        <end position="140"/>
    </location>
</feature>
<dbReference type="Gene3D" id="3.40.30.10">
    <property type="entry name" value="Glutaredoxin"/>
    <property type="match status" value="1"/>
</dbReference>
<dbReference type="Pfam" id="PF13098">
    <property type="entry name" value="Thioredoxin_2"/>
    <property type="match status" value="1"/>
</dbReference>
<proteinExistence type="predicted"/>
<evidence type="ECO:0000313" key="5">
    <source>
        <dbReference type="Proteomes" id="UP000198870"/>
    </source>
</evidence>
<dbReference type="InterPro" id="IPR012336">
    <property type="entry name" value="Thioredoxin-like_fold"/>
</dbReference>
<dbReference type="EMBL" id="FMUX01000002">
    <property type="protein sequence ID" value="SCX94130.1"/>
    <property type="molecule type" value="Genomic_DNA"/>
</dbReference>
<dbReference type="InterPro" id="IPR013766">
    <property type="entry name" value="Thioredoxin_domain"/>
</dbReference>